<evidence type="ECO:0000313" key="4">
    <source>
        <dbReference type="Proteomes" id="UP000724149"/>
    </source>
</evidence>
<comment type="caution">
    <text evidence="3">The sequence shown here is derived from an EMBL/GenBank/DDBJ whole genome shotgun (WGS) entry which is preliminary data.</text>
</comment>
<keyword evidence="4" id="KW-1185">Reference proteome</keyword>
<feature type="chain" id="PRO_5047329106" evidence="1">
    <location>
        <begin position="24"/>
        <end position="337"/>
    </location>
</feature>
<dbReference type="Pfam" id="PF09084">
    <property type="entry name" value="NMT1"/>
    <property type="match status" value="1"/>
</dbReference>
<feature type="signal peptide" evidence="1">
    <location>
        <begin position="1"/>
        <end position="23"/>
    </location>
</feature>
<organism evidence="3 4">
    <name type="scientific">Hydrogenoanaerobacterium saccharovorans</name>
    <dbReference type="NCBI Taxonomy" id="474960"/>
    <lineage>
        <taxon>Bacteria</taxon>
        <taxon>Bacillati</taxon>
        <taxon>Bacillota</taxon>
        <taxon>Clostridia</taxon>
        <taxon>Eubacteriales</taxon>
        <taxon>Oscillospiraceae</taxon>
        <taxon>Hydrogenoanaerobacterium</taxon>
    </lineage>
</organism>
<dbReference type="InterPro" id="IPR027939">
    <property type="entry name" value="NMT1/THI5"/>
</dbReference>
<sequence>MKKRLLALMLAAAAALSLSGCSGQENNSSTAENSGSEELTKVSIVLDWTPNTNHTGLYVAQKMGYYEEAGLEVEILPAPEGGSSALVAAGGADFGIDAQDTLAPAFVGEDALPVTAVAALIQHNTSGIISLASDNIQSPKDLEGKTYATWENPVEQAVIKSLMEADGGDFSKLNLVPSTVSDVITALNTNIDTVWIFYAWDGVATELKGYDTNFMDFAKLNTTFDYYTPIIIANNDFLAENPDTAKAFLAATAKGYEYAIENPDAAADILLEAAPELDPEIVKASQEWLADQYIADAEKWGYIDPARWDGFYTWLTENNLVDGELPAGTGYSNDYLA</sequence>
<evidence type="ECO:0000256" key="1">
    <source>
        <dbReference type="SAM" id="SignalP"/>
    </source>
</evidence>
<dbReference type="InterPro" id="IPR015168">
    <property type="entry name" value="SsuA/THI5"/>
</dbReference>
<protein>
    <submittedName>
        <fullName evidence="3">ABC transporter substrate-binding protein</fullName>
    </submittedName>
</protein>
<name>A0ABS2GJ45_9FIRM</name>
<evidence type="ECO:0000259" key="2">
    <source>
        <dbReference type="Pfam" id="PF09084"/>
    </source>
</evidence>
<dbReference type="PANTHER" id="PTHR31528">
    <property type="entry name" value="4-AMINO-5-HYDROXYMETHYL-2-METHYLPYRIMIDINE PHOSPHATE SYNTHASE THI11-RELATED"/>
    <property type="match status" value="1"/>
</dbReference>
<keyword evidence="1" id="KW-0732">Signal</keyword>
<dbReference type="PROSITE" id="PS51257">
    <property type="entry name" value="PROKAR_LIPOPROTEIN"/>
    <property type="match status" value="1"/>
</dbReference>
<dbReference type="RefSeq" id="WP_177502665.1">
    <property type="nucleotide sequence ID" value="NZ_JACSNR010000001.1"/>
</dbReference>
<feature type="domain" description="SsuA/THI5-like" evidence="2">
    <location>
        <begin position="51"/>
        <end position="266"/>
    </location>
</feature>
<gene>
    <name evidence="3" type="ORF">H9X81_00450</name>
</gene>
<dbReference type="Gene3D" id="3.40.190.10">
    <property type="entry name" value="Periplasmic binding protein-like II"/>
    <property type="match status" value="2"/>
</dbReference>
<dbReference type="PANTHER" id="PTHR31528:SF3">
    <property type="entry name" value="THIAMINE BIOSYNTHESIS PROTEIN HI_0357-RELATED"/>
    <property type="match status" value="1"/>
</dbReference>
<evidence type="ECO:0000313" key="3">
    <source>
        <dbReference type="EMBL" id="MBM6922163.1"/>
    </source>
</evidence>
<accession>A0ABS2GJ45</accession>
<reference evidence="3 4" key="1">
    <citation type="journal article" date="2021" name="Sci. Rep.">
        <title>The distribution of antibiotic resistance genes in chicken gut microbiota commensals.</title>
        <authorList>
            <person name="Juricova H."/>
            <person name="Matiasovicova J."/>
            <person name="Kubasova T."/>
            <person name="Cejkova D."/>
            <person name="Rychlik I."/>
        </authorList>
    </citation>
    <scope>NUCLEOTIDE SEQUENCE [LARGE SCALE GENOMIC DNA]</scope>
    <source>
        <strain evidence="3 4">An564</strain>
    </source>
</reference>
<proteinExistence type="predicted"/>
<dbReference type="SUPFAM" id="SSF53850">
    <property type="entry name" value="Periplasmic binding protein-like II"/>
    <property type="match status" value="1"/>
</dbReference>
<dbReference type="EMBL" id="JACSNR010000001">
    <property type="protein sequence ID" value="MBM6922163.1"/>
    <property type="molecule type" value="Genomic_DNA"/>
</dbReference>
<dbReference type="Proteomes" id="UP000724149">
    <property type="component" value="Unassembled WGS sequence"/>
</dbReference>